<evidence type="ECO:0000313" key="9">
    <source>
        <dbReference type="Proteomes" id="UP000218620"/>
    </source>
</evidence>
<evidence type="ECO:0000259" key="1">
    <source>
        <dbReference type="Pfam" id="PF01548"/>
    </source>
</evidence>
<dbReference type="GO" id="GO:0006313">
    <property type="term" value="P:DNA transposition"/>
    <property type="evidence" value="ECO:0007669"/>
    <property type="project" value="InterPro"/>
</dbReference>
<evidence type="ECO:0000313" key="6">
    <source>
        <dbReference type="EMBL" id="PCC43888.1"/>
    </source>
</evidence>
<evidence type="ECO:0000313" key="5">
    <source>
        <dbReference type="EMBL" id="AZT96244.1"/>
    </source>
</evidence>
<dbReference type="EMBL" id="CP017150">
    <property type="protein sequence ID" value="AOP54693.1"/>
    <property type="molecule type" value="Genomic_DNA"/>
</dbReference>
<dbReference type="NCBIfam" id="NF033542">
    <property type="entry name" value="transpos_IS110"/>
    <property type="match status" value="1"/>
</dbReference>
<feature type="domain" description="Transposase IS116/IS110/IS902 C-terminal" evidence="2">
    <location>
        <begin position="231"/>
        <end position="313"/>
    </location>
</feature>
<reference evidence="5 11" key="6">
    <citation type="submission" date="2017-12" db="EMBL/GenBank/DDBJ databases">
        <authorList>
            <person name="Levesque S."/>
        </authorList>
    </citation>
    <scope>NUCLEOTIDE SEQUENCE [LARGE SCALE GENOMIC DNA]</scope>
    <source>
        <strain evidence="5 11">SMQ-1420</strain>
    </source>
</reference>
<proteinExistence type="predicted"/>
<dbReference type="AlphaFoldDB" id="A0A1D7W504"/>
<reference evidence="6 9" key="3">
    <citation type="journal article" date="2017" name="Elife">
        <title>Extensive horizontal gene transfer in cheese-associated bacteria.</title>
        <authorList>
            <person name="Bonham K.S."/>
            <person name="Wolfe B.E."/>
            <person name="Dutton R.J."/>
        </authorList>
    </citation>
    <scope>NUCLEOTIDE SEQUENCE [LARGE SCALE GENOMIC DNA]</scope>
    <source>
        <strain evidence="6 9">962_8</strain>
    </source>
</reference>
<gene>
    <name evidence="7" type="ORF">BAUR920_02247</name>
    <name evidence="3" type="ORF">BLSMQ_2427</name>
    <name evidence="4" type="ORF">BLSMQ_2987</name>
    <name evidence="6" type="ORF">CIK65_04650</name>
    <name evidence="5" type="ORF">CXR27_03885</name>
</gene>
<dbReference type="GO" id="GO:0004803">
    <property type="term" value="F:transposase activity"/>
    <property type="evidence" value="ECO:0007669"/>
    <property type="project" value="InterPro"/>
</dbReference>
<feature type="domain" description="Transposase IS110-like N-terminal" evidence="1">
    <location>
        <begin position="12"/>
        <end position="156"/>
    </location>
</feature>
<dbReference type="GO" id="GO:0003677">
    <property type="term" value="F:DNA binding"/>
    <property type="evidence" value="ECO:0007669"/>
    <property type="project" value="InterPro"/>
</dbReference>
<dbReference type="OrthoDB" id="4337860at2"/>
<dbReference type="KEGG" id="blin:BLSMQ_2987"/>
<dbReference type="InterPro" id="IPR003346">
    <property type="entry name" value="Transposase_20"/>
</dbReference>
<dbReference type="RefSeq" id="WP_083248759.1">
    <property type="nucleotide sequence ID" value="NZ_CP017150.1"/>
</dbReference>
<reference evidence="10" key="4">
    <citation type="submission" date="2017-03" db="EMBL/GenBank/DDBJ databases">
        <authorList>
            <person name="Monnet C."/>
        </authorList>
    </citation>
    <scope>NUCLEOTIDE SEQUENCE [LARGE SCALE GENOMIC DNA]</scope>
    <source>
        <strain evidence="10">CNRZ 920</strain>
    </source>
</reference>
<evidence type="ECO:0000259" key="2">
    <source>
        <dbReference type="Pfam" id="PF02371"/>
    </source>
</evidence>
<dbReference type="EMBL" id="FXZG01000012">
    <property type="protein sequence ID" value="SMX88147.1"/>
    <property type="molecule type" value="Genomic_DNA"/>
</dbReference>
<reference evidence="3" key="1">
    <citation type="submission" date="2016-09" db="EMBL/GenBank/DDBJ databases">
        <title>Complete Genome Sequence of Brevibacterium aurantiacum SMQ-1335.</title>
        <authorList>
            <person name="de Melo A.G."/>
            <person name="Labrie S.J."/>
            <person name="Dumaresq J."/>
            <person name="Roberts R.J."/>
            <person name="Tremblay D.M."/>
            <person name="Moineau S."/>
        </authorList>
    </citation>
    <scope>NUCLEOTIDE SEQUENCE</scope>
    <source>
        <strain evidence="3">SMQ-1335</strain>
    </source>
</reference>
<protein>
    <submittedName>
        <fullName evidence="5 7">Transposase</fullName>
    </submittedName>
    <submittedName>
        <fullName evidence="3">Mobile element protein</fullName>
    </submittedName>
</protein>
<evidence type="ECO:0000313" key="10">
    <source>
        <dbReference type="Proteomes" id="UP000234289"/>
    </source>
</evidence>
<dbReference type="EMBL" id="CP025334">
    <property type="protein sequence ID" value="AZT96244.1"/>
    <property type="molecule type" value="Genomic_DNA"/>
</dbReference>
<name>A0A1D7W504_BREAU</name>
<reference evidence="7" key="5">
    <citation type="submission" date="2017-03" db="EMBL/GenBank/DDBJ databases">
        <authorList>
            <person name="Afonso C.L."/>
            <person name="Miller P.J."/>
            <person name="Scott M.A."/>
            <person name="Spackman E."/>
            <person name="Goraichik I."/>
            <person name="Dimitrov K.M."/>
            <person name="Suarez D.L."/>
            <person name="Swayne D.E."/>
        </authorList>
    </citation>
    <scope>NUCLEOTIDE SEQUENCE [LARGE SCALE GENOMIC DNA]</scope>
    <source>
        <strain evidence="7">CNRZ 920</strain>
    </source>
</reference>
<reference evidence="5 11" key="7">
    <citation type="submission" date="2019-01" db="EMBL/GenBank/DDBJ databases">
        <title>Comparative genomic analysis of Brevibacterium aurantiacum sheds light on its evolution and its adaptation to smear-ripened cheeses.</title>
        <authorList>
            <person name="Moineau S."/>
        </authorList>
    </citation>
    <scope>NUCLEOTIDE SEQUENCE [LARGE SCALE GENOMIC DNA]</scope>
    <source>
        <strain evidence="5 11">SMQ-1420</strain>
    </source>
</reference>
<evidence type="ECO:0000313" key="7">
    <source>
        <dbReference type="EMBL" id="SMX88147.1"/>
    </source>
</evidence>
<dbReference type="InterPro" id="IPR047650">
    <property type="entry name" value="Transpos_IS110"/>
</dbReference>
<accession>A0A2A3YXA9</accession>
<dbReference type="Proteomes" id="UP000218620">
    <property type="component" value="Unassembled WGS sequence"/>
</dbReference>
<evidence type="ECO:0000313" key="3">
    <source>
        <dbReference type="EMBL" id="AOP54133.1"/>
    </source>
</evidence>
<reference evidence="8" key="2">
    <citation type="submission" date="2016-09" db="EMBL/GenBank/DDBJ databases">
        <title>Complete Genome Sequence of Brevibacterium linens SMQ-1335.</title>
        <authorList>
            <person name="de Melo A.G."/>
            <person name="Labrie S.J."/>
            <person name="Dumaresq J."/>
            <person name="Roberts R.J."/>
            <person name="Tremblay D.M."/>
            <person name="Moineau S."/>
        </authorList>
    </citation>
    <scope>NUCLEOTIDE SEQUENCE [LARGE SCALE GENOMIC DNA]</scope>
    <source>
        <strain evidence="8">SMQ-1335</strain>
    </source>
</reference>
<dbReference type="Pfam" id="PF02371">
    <property type="entry name" value="Transposase_20"/>
    <property type="match status" value="1"/>
</dbReference>
<dbReference type="PATRIC" id="fig|1703.10.peg.2498"/>
<dbReference type="PANTHER" id="PTHR33055">
    <property type="entry name" value="TRANSPOSASE FOR INSERTION SEQUENCE ELEMENT IS1111A"/>
    <property type="match status" value="1"/>
</dbReference>
<dbReference type="Proteomes" id="UP000234289">
    <property type="component" value="Unassembled WGS sequence"/>
</dbReference>
<evidence type="ECO:0000313" key="8">
    <source>
        <dbReference type="Proteomes" id="UP000094793"/>
    </source>
</evidence>
<accession>A0A2H1JL04</accession>
<dbReference type="EMBL" id="NRGQ01000005">
    <property type="protein sequence ID" value="PCC43888.1"/>
    <property type="molecule type" value="Genomic_DNA"/>
</dbReference>
<organism evidence="3 8">
    <name type="scientific">Brevibacterium aurantiacum</name>
    <dbReference type="NCBI Taxonomy" id="273384"/>
    <lineage>
        <taxon>Bacteria</taxon>
        <taxon>Bacillati</taxon>
        <taxon>Actinomycetota</taxon>
        <taxon>Actinomycetes</taxon>
        <taxon>Micrococcales</taxon>
        <taxon>Brevibacteriaceae</taxon>
        <taxon>Brevibacterium</taxon>
    </lineage>
</organism>
<accession>A0A1D7W504</accession>
<dbReference type="EMBL" id="CP017150">
    <property type="protein sequence ID" value="AOP54133.1"/>
    <property type="molecule type" value="Genomic_DNA"/>
</dbReference>
<dbReference type="Proteomes" id="UP000282731">
    <property type="component" value="Chromosome"/>
</dbReference>
<dbReference type="Pfam" id="PF01548">
    <property type="entry name" value="DEDD_Tnp_IS110"/>
    <property type="match status" value="1"/>
</dbReference>
<dbReference type="GeneID" id="60907594"/>
<dbReference type="InterPro" id="IPR002525">
    <property type="entry name" value="Transp_IS110-like_N"/>
</dbReference>
<sequence>MMNDKQVKVYGGIDTHADTHHLAVIDQAGRRLADAQIPTTATGYQAALRFLGSWPGLVSVGIECTGSYGAAVTRAVREAGITVFEVNRPNRFDRRLHGKSDPFDAYSAAEAVLGGRASAAPKGGDGLVESLRVLRTSRSSALQARTATINQIKGMLITAPEDLRTRYKGLSTPKLIAALAASRPTATPVTAAEATAYSLRLLARRWQALTGQIEDLAGHLQRLLDDHAPDLMRVFGCGRDTVAQLLITAGDNPDRLRSEAAFAALAGVCPIPASSGKTKRHRLNRAGDRQANSALYHIVMVRLRYNQETRDYVARRTAEGKTKMEIIRCLKRYLVRQLYPLIVETLHPRKEVAVA</sequence>
<dbReference type="KEGG" id="blin:BLSMQ_2427"/>
<dbReference type="PANTHER" id="PTHR33055:SF16">
    <property type="entry name" value="TRANSPOSASE FOR INSERTION SEQUENCE ELEMENT IS1547"/>
    <property type="match status" value="1"/>
</dbReference>
<evidence type="ECO:0000313" key="11">
    <source>
        <dbReference type="Proteomes" id="UP000282731"/>
    </source>
</evidence>
<dbReference type="Proteomes" id="UP000094793">
    <property type="component" value="Chromosome"/>
</dbReference>
<evidence type="ECO:0000313" key="4">
    <source>
        <dbReference type="EMBL" id="AOP54693.1"/>
    </source>
</evidence>